<dbReference type="VEuPathDB" id="FungiDB:JI435_007820"/>
<dbReference type="AlphaFoldDB" id="A0A7U2EUF0"/>
<evidence type="ECO:0000313" key="2">
    <source>
        <dbReference type="Proteomes" id="UP000663193"/>
    </source>
</evidence>
<gene>
    <name evidence="1" type="ORF">JI435_007820</name>
</gene>
<keyword evidence="2" id="KW-1185">Reference proteome</keyword>
<dbReference type="Proteomes" id="UP000663193">
    <property type="component" value="Chromosome 1"/>
</dbReference>
<name>A0A7U2EUF0_PHANO</name>
<dbReference type="EMBL" id="CP069023">
    <property type="protein sequence ID" value="QRC91280.1"/>
    <property type="molecule type" value="Genomic_DNA"/>
</dbReference>
<evidence type="ECO:0000313" key="1">
    <source>
        <dbReference type="EMBL" id="QRC91280.1"/>
    </source>
</evidence>
<reference evidence="2" key="1">
    <citation type="journal article" date="2021" name="BMC Genomics">
        <title>Chromosome-level genome assembly and manually-curated proteome of model necrotroph Parastagonospora nodorum Sn15 reveals a genome-wide trove of candidate effector homologs, and redundancy of virulence-related functions within an accessory chromosome.</title>
        <authorList>
            <person name="Bertazzoni S."/>
            <person name="Jones D.A.B."/>
            <person name="Phan H.T."/>
            <person name="Tan K.-C."/>
            <person name="Hane J.K."/>
        </authorList>
    </citation>
    <scope>NUCLEOTIDE SEQUENCE [LARGE SCALE GENOMIC DNA]</scope>
    <source>
        <strain evidence="2">SN15 / ATCC MYA-4574 / FGSC 10173)</strain>
    </source>
</reference>
<organism evidence="1 2">
    <name type="scientific">Phaeosphaeria nodorum (strain SN15 / ATCC MYA-4574 / FGSC 10173)</name>
    <name type="common">Glume blotch fungus</name>
    <name type="synonym">Parastagonospora nodorum</name>
    <dbReference type="NCBI Taxonomy" id="321614"/>
    <lineage>
        <taxon>Eukaryota</taxon>
        <taxon>Fungi</taxon>
        <taxon>Dikarya</taxon>
        <taxon>Ascomycota</taxon>
        <taxon>Pezizomycotina</taxon>
        <taxon>Dothideomycetes</taxon>
        <taxon>Pleosporomycetidae</taxon>
        <taxon>Pleosporales</taxon>
        <taxon>Pleosporineae</taxon>
        <taxon>Phaeosphaeriaceae</taxon>
        <taxon>Parastagonospora</taxon>
    </lineage>
</organism>
<protein>
    <submittedName>
        <fullName evidence="1">Uncharacterized protein</fullName>
    </submittedName>
</protein>
<sequence>MPRRRLGRSFDPIAHIERPVRRFFRAAEAPLPVSMRHGVRLPRKATRPGQCSVCGTSVELHNTALREAQAGRTESESKAQLSEG</sequence>
<accession>A0A7U2EUF0</accession>
<proteinExistence type="predicted"/>